<dbReference type="Proteomes" id="UP001055879">
    <property type="component" value="Linkage Group LG15"/>
</dbReference>
<evidence type="ECO:0000313" key="1">
    <source>
        <dbReference type="EMBL" id="KAI3673205.1"/>
    </source>
</evidence>
<evidence type="ECO:0000313" key="2">
    <source>
        <dbReference type="Proteomes" id="UP001055879"/>
    </source>
</evidence>
<reference evidence="2" key="1">
    <citation type="journal article" date="2022" name="Mol. Ecol. Resour.">
        <title>The genomes of chicory, endive, great burdock and yacon provide insights into Asteraceae palaeo-polyploidization history and plant inulin production.</title>
        <authorList>
            <person name="Fan W."/>
            <person name="Wang S."/>
            <person name="Wang H."/>
            <person name="Wang A."/>
            <person name="Jiang F."/>
            <person name="Liu H."/>
            <person name="Zhao H."/>
            <person name="Xu D."/>
            <person name="Zhang Y."/>
        </authorList>
    </citation>
    <scope>NUCLEOTIDE SEQUENCE [LARGE SCALE GENOMIC DNA]</scope>
    <source>
        <strain evidence="2">cv. Niubang</strain>
    </source>
</reference>
<keyword evidence="2" id="KW-1185">Reference proteome</keyword>
<reference evidence="1 2" key="2">
    <citation type="journal article" date="2022" name="Mol. Ecol. Resour.">
        <title>The genomes of chicory, endive, great burdock and yacon provide insights into Asteraceae paleo-polyploidization history and plant inulin production.</title>
        <authorList>
            <person name="Fan W."/>
            <person name="Wang S."/>
            <person name="Wang H."/>
            <person name="Wang A."/>
            <person name="Jiang F."/>
            <person name="Liu H."/>
            <person name="Zhao H."/>
            <person name="Xu D."/>
            <person name="Zhang Y."/>
        </authorList>
    </citation>
    <scope>NUCLEOTIDE SEQUENCE [LARGE SCALE GENOMIC DNA]</scope>
    <source>
        <strain evidence="2">cv. Niubang</strain>
    </source>
</reference>
<name>A0ACB8XSV9_ARCLA</name>
<accession>A0ACB8XSV9</accession>
<sequence>MVRPRAHKHQRAWQRERDLRDIELNELRQLVQQLQQHLERMESSRHNRNGSKIPNDDDEETNPFHGDHHLVSSDVEALHQNRTRIDTCSRRAFDLKAEIPISSQPIRPSSNKGSKSLPINGTAAGPS</sequence>
<gene>
    <name evidence="1" type="ORF">L6452_39321</name>
</gene>
<comment type="caution">
    <text evidence="1">The sequence shown here is derived from an EMBL/GenBank/DDBJ whole genome shotgun (WGS) entry which is preliminary data.</text>
</comment>
<protein>
    <submittedName>
        <fullName evidence="1">Uncharacterized protein</fullName>
    </submittedName>
</protein>
<dbReference type="EMBL" id="CM042061">
    <property type="protein sequence ID" value="KAI3673205.1"/>
    <property type="molecule type" value="Genomic_DNA"/>
</dbReference>
<proteinExistence type="predicted"/>
<organism evidence="1 2">
    <name type="scientific">Arctium lappa</name>
    <name type="common">Greater burdock</name>
    <name type="synonym">Lappa major</name>
    <dbReference type="NCBI Taxonomy" id="4217"/>
    <lineage>
        <taxon>Eukaryota</taxon>
        <taxon>Viridiplantae</taxon>
        <taxon>Streptophyta</taxon>
        <taxon>Embryophyta</taxon>
        <taxon>Tracheophyta</taxon>
        <taxon>Spermatophyta</taxon>
        <taxon>Magnoliopsida</taxon>
        <taxon>eudicotyledons</taxon>
        <taxon>Gunneridae</taxon>
        <taxon>Pentapetalae</taxon>
        <taxon>asterids</taxon>
        <taxon>campanulids</taxon>
        <taxon>Asterales</taxon>
        <taxon>Asteraceae</taxon>
        <taxon>Carduoideae</taxon>
        <taxon>Cardueae</taxon>
        <taxon>Arctiinae</taxon>
        <taxon>Arctium</taxon>
    </lineage>
</organism>